<evidence type="ECO:0000313" key="3">
    <source>
        <dbReference type="EMBL" id="MPM98935.1"/>
    </source>
</evidence>
<dbReference type="Pfam" id="PF01784">
    <property type="entry name" value="DUF34_NIF3"/>
    <property type="match status" value="1"/>
</dbReference>
<evidence type="ECO:0000256" key="2">
    <source>
        <dbReference type="ARBA" id="ARBA00022723"/>
    </source>
</evidence>
<dbReference type="PANTHER" id="PTHR13799:SF14">
    <property type="entry name" value="GTP CYCLOHYDROLASE 1 TYPE 2 HOMOLOG"/>
    <property type="match status" value="1"/>
</dbReference>
<gene>
    <name evidence="3" type="ORF">SDC9_146125</name>
</gene>
<name>A0A645EBS0_9ZZZZ</name>
<keyword evidence="3" id="KW-0378">Hydrolase</keyword>
<dbReference type="GO" id="GO:0005737">
    <property type="term" value="C:cytoplasm"/>
    <property type="evidence" value="ECO:0007669"/>
    <property type="project" value="TreeGrafter"/>
</dbReference>
<protein>
    <submittedName>
        <fullName evidence="3">GTP cyclohydrolase 1 type 2</fullName>
    </submittedName>
</protein>
<dbReference type="InterPro" id="IPR002678">
    <property type="entry name" value="DUF34/NIF3"/>
</dbReference>
<dbReference type="GO" id="GO:0016787">
    <property type="term" value="F:hydrolase activity"/>
    <property type="evidence" value="ECO:0007669"/>
    <property type="project" value="UniProtKB-KW"/>
</dbReference>
<comment type="similarity">
    <text evidence="1">Belongs to the GTP cyclohydrolase I type 2/NIF3 family.</text>
</comment>
<dbReference type="InterPro" id="IPR036069">
    <property type="entry name" value="DUF34/NIF3_sf"/>
</dbReference>
<organism evidence="3">
    <name type="scientific">bioreactor metagenome</name>
    <dbReference type="NCBI Taxonomy" id="1076179"/>
    <lineage>
        <taxon>unclassified sequences</taxon>
        <taxon>metagenomes</taxon>
        <taxon>ecological metagenomes</taxon>
    </lineage>
</organism>
<dbReference type="NCBIfam" id="TIGR00486">
    <property type="entry name" value="YbgI_SA1388"/>
    <property type="match status" value="1"/>
</dbReference>
<dbReference type="AlphaFoldDB" id="A0A645EBS0"/>
<dbReference type="PANTHER" id="PTHR13799">
    <property type="entry name" value="NGG1 INTERACTING FACTOR 3"/>
    <property type="match status" value="1"/>
</dbReference>
<evidence type="ECO:0000256" key="1">
    <source>
        <dbReference type="ARBA" id="ARBA00006964"/>
    </source>
</evidence>
<dbReference type="EMBL" id="VSSQ01045057">
    <property type="protein sequence ID" value="MPM98935.1"/>
    <property type="molecule type" value="Genomic_DNA"/>
</dbReference>
<dbReference type="GO" id="GO:0046872">
    <property type="term" value="F:metal ion binding"/>
    <property type="evidence" value="ECO:0007669"/>
    <property type="project" value="UniProtKB-KW"/>
</dbReference>
<sequence length="199" mass="21244">MSHHPIFFKLGKTVNPGLTPEGKLFKLIENNIAAICLHTNMDIAIGGVNDMLIAKLSLTPAGAFSVTNEEFGNCIGRIGKLGSPMSAIDFAAHVRDALGCDAVKLCDTGAEVHVVGVVGGAGGSLAPEALAAGCDTYVTSEVKHHQYLEAMELGVNLIDAGHYHTERFITDRFVRVLSKFDELTVLRSVTLDRDIVKVV</sequence>
<dbReference type="SUPFAM" id="SSF102705">
    <property type="entry name" value="NIF3 (NGG1p interacting factor 3)-like"/>
    <property type="match status" value="1"/>
</dbReference>
<dbReference type="Gene3D" id="3.40.1390.30">
    <property type="entry name" value="NIF3 (NGG1p interacting factor 3)-like"/>
    <property type="match status" value="2"/>
</dbReference>
<comment type="caution">
    <text evidence="3">The sequence shown here is derived from an EMBL/GenBank/DDBJ whole genome shotgun (WGS) entry which is preliminary data.</text>
</comment>
<reference evidence="3" key="1">
    <citation type="submission" date="2019-08" db="EMBL/GenBank/DDBJ databases">
        <authorList>
            <person name="Kucharzyk K."/>
            <person name="Murdoch R.W."/>
            <person name="Higgins S."/>
            <person name="Loffler F."/>
        </authorList>
    </citation>
    <scope>NUCLEOTIDE SEQUENCE</scope>
</reference>
<keyword evidence="2" id="KW-0479">Metal-binding</keyword>
<accession>A0A645EBS0</accession>
<proteinExistence type="inferred from homology"/>